<accession>A0AAW0NG34</accession>
<keyword evidence="4" id="KW-1185">Reference proteome</keyword>
<feature type="compositionally biased region" description="Polar residues" evidence="1">
    <location>
        <begin position="441"/>
        <end position="463"/>
    </location>
</feature>
<dbReference type="PANTHER" id="PTHR24637">
    <property type="entry name" value="COLLAGEN"/>
    <property type="match status" value="1"/>
</dbReference>
<evidence type="ECO:0000256" key="2">
    <source>
        <dbReference type="SAM" id="Phobius"/>
    </source>
</evidence>
<protein>
    <submittedName>
        <fullName evidence="3">Uncharacterized protein</fullName>
    </submittedName>
</protein>
<feature type="compositionally biased region" description="Basic and acidic residues" evidence="1">
    <location>
        <begin position="155"/>
        <end position="164"/>
    </location>
</feature>
<keyword evidence="2" id="KW-0812">Transmembrane</keyword>
<dbReference type="Pfam" id="PF01391">
    <property type="entry name" value="Collagen"/>
    <property type="match status" value="1"/>
</dbReference>
<name>A0AAW0NG34_9GOBI</name>
<gene>
    <name evidence="3" type="ORF">WMY93_024098</name>
</gene>
<organism evidence="3 4">
    <name type="scientific">Mugilogobius chulae</name>
    <name type="common">yellowstripe goby</name>
    <dbReference type="NCBI Taxonomy" id="88201"/>
    <lineage>
        <taxon>Eukaryota</taxon>
        <taxon>Metazoa</taxon>
        <taxon>Chordata</taxon>
        <taxon>Craniata</taxon>
        <taxon>Vertebrata</taxon>
        <taxon>Euteleostomi</taxon>
        <taxon>Actinopterygii</taxon>
        <taxon>Neopterygii</taxon>
        <taxon>Teleostei</taxon>
        <taxon>Neoteleostei</taxon>
        <taxon>Acanthomorphata</taxon>
        <taxon>Gobiaria</taxon>
        <taxon>Gobiiformes</taxon>
        <taxon>Gobioidei</taxon>
        <taxon>Gobiidae</taxon>
        <taxon>Gobionellinae</taxon>
        <taxon>Mugilogobius</taxon>
    </lineage>
</organism>
<feature type="region of interest" description="Disordered" evidence="1">
    <location>
        <begin position="124"/>
        <end position="203"/>
    </location>
</feature>
<feature type="transmembrane region" description="Helical" evidence="2">
    <location>
        <begin position="12"/>
        <end position="34"/>
    </location>
</feature>
<keyword evidence="2" id="KW-0472">Membrane</keyword>
<feature type="region of interest" description="Disordered" evidence="1">
    <location>
        <begin position="73"/>
        <end position="92"/>
    </location>
</feature>
<proteinExistence type="predicted"/>
<evidence type="ECO:0000313" key="3">
    <source>
        <dbReference type="EMBL" id="KAK7892135.1"/>
    </source>
</evidence>
<evidence type="ECO:0000313" key="4">
    <source>
        <dbReference type="Proteomes" id="UP001460270"/>
    </source>
</evidence>
<keyword evidence="2" id="KW-1133">Transmembrane helix</keyword>
<dbReference type="InterPro" id="IPR008160">
    <property type="entry name" value="Collagen"/>
</dbReference>
<dbReference type="PANTHER" id="PTHR24637:SF388">
    <property type="entry name" value="NEMATODE CUTICLE COLLAGEN N-TERMINAL DOMAIN-CONTAINING PROTEIN"/>
    <property type="match status" value="1"/>
</dbReference>
<dbReference type="Proteomes" id="UP001460270">
    <property type="component" value="Unassembled WGS sequence"/>
</dbReference>
<reference evidence="4" key="1">
    <citation type="submission" date="2024-04" db="EMBL/GenBank/DDBJ databases">
        <title>Salinicola lusitanus LLJ914,a marine bacterium isolated from the Okinawa Trough.</title>
        <authorList>
            <person name="Li J."/>
        </authorList>
    </citation>
    <scope>NUCLEOTIDE SEQUENCE [LARGE SCALE GENOMIC DNA]</scope>
</reference>
<feature type="compositionally biased region" description="Pro residues" evidence="1">
    <location>
        <begin position="188"/>
        <end position="199"/>
    </location>
</feature>
<feature type="region of interest" description="Disordered" evidence="1">
    <location>
        <begin position="440"/>
        <end position="482"/>
    </location>
</feature>
<feature type="region of interest" description="Disordered" evidence="1">
    <location>
        <begin position="519"/>
        <end position="544"/>
    </location>
</feature>
<evidence type="ECO:0000256" key="1">
    <source>
        <dbReference type="SAM" id="MobiDB-lite"/>
    </source>
</evidence>
<feature type="region of interest" description="Disordered" evidence="1">
    <location>
        <begin position="253"/>
        <end position="280"/>
    </location>
</feature>
<dbReference type="AlphaFoldDB" id="A0AAW0NG34"/>
<dbReference type="EMBL" id="JBBPFD010000017">
    <property type="protein sequence ID" value="KAK7892135.1"/>
    <property type="molecule type" value="Genomic_DNA"/>
</dbReference>
<comment type="caution">
    <text evidence="3">The sequence shown here is derived from an EMBL/GenBank/DDBJ whole genome shotgun (WGS) entry which is preliminary data.</text>
</comment>
<sequence>MKEGNGVSVQLKALLLVQCLLLLLCSTGLVYLLLENRQMTENITKLDAQVQELAQRVWTGVVTLDPKEADTLKKVQRSRRSHNGEPPLSTDKDEEMLMLVTYSTVPIKAFIELCNNSKGMCLTGPPGPPGIPGKAGSRGLQGPTGPEGRRGRRGPPGEKGEPGPKGDPGSLRILKGETFEDIFIEGPSGPPGPPGPPGSPGLACCPKTIVKSTTGPTYPLNEVTGKMLSAVKLPVIIKTAEIGEDFIVNVTESSNNSTRNQADRPSNDTKDIKTHSHSNIHPHRLEVVTTDTTVPRNITKEATTEMFVNVLPATESIEVDYTTSDEVPTAAPKSILVTRILSTPTSELSHDSAVLDSKSFEKISSQPTFHPTYQDYSSITHPETFTDKNSDSVHLSPNPVLVMTKKSVTEAVSEDPTSSATHENVLKVNNSNYLLEKISKSENPSHSPSLQTYTDSQITSVTEPTDKARLPDSSAVTPTAETNDTFMTTQSEKTNFFLQIWEMSSYTHNSKTDLFTKNRTKTESSHQPAVETRHSSNKSNPGKTIELNKEESRQLIVNEIENVTQAALQIPSTPSSSSIIKNNVSENLLDVYMKSDSSTLVKTECTVKNIKCSEKTSEMQTTFGAWMLDTALQITVTIGLQSTFQVEFCLSTQMPHLCKI</sequence>
<feature type="compositionally biased region" description="Basic and acidic residues" evidence="1">
    <location>
        <begin position="261"/>
        <end position="274"/>
    </location>
</feature>